<dbReference type="InterPro" id="IPR006665">
    <property type="entry name" value="OmpA-like"/>
</dbReference>
<dbReference type="RefSeq" id="WP_342159547.1">
    <property type="nucleotide sequence ID" value="NZ_JBCDNA010000001.1"/>
</dbReference>
<dbReference type="Pfam" id="PF07676">
    <property type="entry name" value="PD40"/>
    <property type="match status" value="2"/>
</dbReference>
<gene>
    <name evidence="8" type="ORF">AABB81_07155</name>
</gene>
<dbReference type="InterPro" id="IPR036737">
    <property type="entry name" value="OmpA-like_sf"/>
</dbReference>
<dbReference type="SUPFAM" id="SSF82171">
    <property type="entry name" value="DPP6 N-terminal domain-like"/>
    <property type="match status" value="1"/>
</dbReference>
<comment type="caution">
    <text evidence="8">The sequence shown here is derived from an EMBL/GenBank/DDBJ whole genome shotgun (WGS) entry which is preliminary data.</text>
</comment>
<dbReference type="PANTHER" id="PTHR30329">
    <property type="entry name" value="STATOR ELEMENT OF FLAGELLAR MOTOR COMPLEX"/>
    <property type="match status" value="1"/>
</dbReference>
<evidence type="ECO:0000313" key="9">
    <source>
        <dbReference type="Proteomes" id="UP001474120"/>
    </source>
</evidence>
<dbReference type="Proteomes" id="UP001474120">
    <property type="component" value="Unassembled WGS sequence"/>
</dbReference>
<sequence>MKKLLMIMLAIISFGINAQDSPGVYTVKNAKINTQNSDFGTAFFGDDKVVFAAPKQGLTFNREEYHNQPFLDLYIGEVTEDGQIVKKQKLPGDINSKYHEGMVSFTKDMKTVYFSANNYVKKKKGKNKKKGTSYVQLFMASVSETGEWTNSKLLPFNGENFSTGHPVLNRDDSKLYFVSDRPESIGKTDIFVVDIDEDGNFSSPRNLGAKINTPEREMFPFIGKDNVLYFSSDGYSGHGELDVYASKIFDSTVSTPINLEEPVNSEHDDFAYIIDDHKHRGYFSSNREGGEGDDDIYTFVASPPIYIECLQEITGVVKDIDTQELIPDALIILYDAKGKELESFISSKDAASFSFEQSCNTSYTIKGYLEGYLIGEMDITTVNDLNAEPIEIILNLISDPNKKQEVLADSNSPFKEDKPVPGSNEDESTVVSSVSETETGHSNVGQKNSKETAVTKNNSEAEMAPVVPAAAVVSSENESETADEVIAVNAEDKQEKATSKTEMVPEVTAAAIIASEKESEKVDEVIAANAEDNQDMTPVKEDLKKTESQKVIAMDVSGTAETLDDGTDDFQSKKPNDVPIHINTIYFDFDKYNIRFDARIELDKIAVVLKQNPQTKIKVNAHTDIRGKKGYNLKLSNNRAYNTVQYLLDKGIEVERISGEGHGETQVAEICTKEKPCTGLQHQLNRRSEFLIVDKFSDAVIAQSVNKAASGNYAVNSKVPNSGAYLNYDFSDDREVYTVQLGAFKGDVQNNKFNKLTDLFNYRYDDGLNRYYAGIFESSSEARNHMKKMRKNGFEDAFVVGLKGESRF</sequence>
<accession>A0ABU9L1X7</accession>
<comment type="subcellular location">
    <subcellularLocation>
        <location evidence="1">Cell outer membrane</location>
    </subcellularLocation>
</comment>
<evidence type="ECO:0000256" key="2">
    <source>
        <dbReference type="ARBA" id="ARBA00023136"/>
    </source>
</evidence>
<dbReference type="Pfam" id="PF00691">
    <property type="entry name" value="OmpA"/>
    <property type="match status" value="1"/>
</dbReference>
<keyword evidence="2 4" id="KW-0472">Membrane</keyword>
<dbReference type="InterPro" id="IPR006664">
    <property type="entry name" value="OMP_bac"/>
</dbReference>
<dbReference type="Gene3D" id="3.30.1330.60">
    <property type="entry name" value="OmpA-like domain"/>
    <property type="match status" value="1"/>
</dbReference>
<dbReference type="InterPro" id="IPR011659">
    <property type="entry name" value="WD40"/>
</dbReference>
<dbReference type="InterPro" id="IPR050330">
    <property type="entry name" value="Bact_OuterMem_StrucFunc"/>
</dbReference>
<reference evidence="8 9" key="1">
    <citation type="submission" date="2024-04" db="EMBL/GenBank/DDBJ databases">
        <title>whole genome sequencing of Lutimonas vermicola strain IMCC1616.</title>
        <authorList>
            <person name="Bae S.S."/>
        </authorList>
    </citation>
    <scope>NUCLEOTIDE SEQUENCE [LARGE SCALE GENOMIC DNA]</scope>
    <source>
        <strain evidence="8 9">IMCC1616</strain>
    </source>
</reference>
<evidence type="ECO:0000256" key="6">
    <source>
        <dbReference type="SAM" id="SignalP"/>
    </source>
</evidence>
<name>A0ABU9L1X7_9FLAO</name>
<keyword evidence="9" id="KW-1185">Reference proteome</keyword>
<dbReference type="PANTHER" id="PTHR30329:SF21">
    <property type="entry name" value="LIPOPROTEIN YIAD-RELATED"/>
    <property type="match status" value="1"/>
</dbReference>
<evidence type="ECO:0000313" key="8">
    <source>
        <dbReference type="EMBL" id="MEL4455669.1"/>
    </source>
</evidence>
<feature type="chain" id="PRO_5045373914" evidence="6">
    <location>
        <begin position="19"/>
        <end position="808"/>
    </location>
</feature>
<keyword evidence="3" id="KW-0998">Cell outer membrane</keyword>
<feature type="signal peptide" evidence="6">
    <location>
        <begin position="1"/>
        <end position="18"/>
    </location>
</feature>
<evidence type="ECO:0000259" key="7">
    <source>
        <dbReference type="PROSITE" id="PS51123"/>
    </source>
</evidence>
<dbReference type="SUPFAM" id="SSF103088">
    <property type="entry name" value="OmpA-like"/>
    <property type="match status" value="1"/>
</dbReference>
<feature type="domain" description="OmpA-like" evidence="7">
    <location>
        <begin position="574"/>
        <end position="696"/>
    </location>
</feature>
<feature type="compositionally biased region" description="Polar residues" evidence="5">
    <location>
        <begin position="440"/>
        <end position="458"/>
    </location>
</feature>
<evidence type="ECO:0000256" key="1">
    <source>
        <dbReference type="ARBA" id="ARBA00004442"/>
    </source>
</evidence>
<dbReference type="PROSITE" id="PS51123">
    <property type="entry name" value="OMPA_2"/>
    <property type="match status" value="1"/>
</dbReference>
<keyword evidence="6" id="KW-0732">Signal</keyword>
<evidence type="ECO:0000256" key="4">
    <source>
        <dbReference type="PROSITE-ProRule" id="PRU00473"/>
    </source>
</evidence>
<organism evidence="8 9">
    <name type="scientific">Lutimonas vermicola</name>
    <dbReference type="NCBI Taxonomy" id="414288"/>
    <lineage>
        <taxon>Bacteria</taxon>
        <taxon>Pseudomonadati</taxon>
        <taxon>Bacteroidota</taxon>
        <taxon>Flavobacteriia</taxon>
        <taxon>Flavobacteriales</taxon>
        <taxon>Flavobacteriaceae</taxon>
        <taxon>Lutimonas</taxon>
    </lineage>
</organism>
<proteinExistence type="predicted"/>
<protein>
    <submittedName>
        <fullName evidence="8">OmpA family protein</fullName>
    </submittedName>
</protein>
<dbReference type="EMBL" id="JBCDNA010000001">
    <property type="protein sequence ID" value="MEL4455669.1"/>
    <property type="molecule type" value="Genomic_DNA"/>
</dbReference>
<dbReference type="PRINTS" id="PR01021">
    <property type="entry name" value="OMPADOMAIN"/>
</dbReference>
<dbReference type="CDD" id="cd07185">
    <property type="entry name" value="OmpA_C-like"/>
    <property type="match status" value="1"/>
</dbReference>
<evidence type="ECO:0000256" key="3">
    <source>
        <dbReference type="ARBA" id="ARBA00023237"/>
    </source>
</evidence>
<feature type="region of interest" description="Disordered" evidence="5">
    <location>
        <begin position="410"/>
        <end position="462"/>
    </location>
</feature>
<evidence type="ECO:0000256" key="5">
    <source>
        <dbReference type="SAM" id="MobiDB-lite"/>
    </source>
</evidence>